<feature type="compositionally biased region" description="Basic and acidic residues" evidence="2">
    <location>
        <begin position="110"/>
        <end position="124"/>
    </location>
</feature>
<feature type="compositionally biased region" description="Basic and acidic residues" evidence="2">
    <location>
        <begin position="663"/>
        <end position="681"/>
    </location>
</feature>
<evidence type="ECO:0000313" key="3">
    <source>
        <dbReference type="EMBL" id="VDI74727.1"/>
    </source>
</evidence>
<feature type="compositionally biased region" description="Polar residues" evidence="2">
    <location>
        <begin position="56"/>
        <end position="81"/>
    </location>
</feature>
<feature type="region of interest" description="Disordered" evidence="2">
    <location>
        <begin position="2014"/>
        <end position="2088"/>
    </location>
</feature>
<keyword evidence="1" id="KW-0175">Coiled coil</keyword>
<feature type="region of interest" description="Disordered" evidence="2">
    <location>
        <begin position="1244"/>
        <end position="1341"/>
    </location>
</feature>
<feature type="compositionally biased region" description="Low complexity" evidence="2">
    <location>
        <begin position="646"/>
        <end position="659"/>
    </location>
</feature>
<feature type="compositionally biased region" description="Basic and acidic residues" evidence="2">
    <location>
        <begin position="1317"/>
        <end position="1330"/>
    </location>
</feature>
<accession>A0A8B6H8F7</accession>
<comment type="caution">
    <text evidence="3">The sequence shown here is derived from an EMBL/GenBank/DDBJ whole genome shotgun (WGS) entry which is preliminary data.</text>
</comment>
<feature type="region of interest" description="Disordered" evidence="2">
    <location>
        <begin position="1498"/>
        <end position="1541"/>
    </location>
</feature>
<evidence type="ECO:0000256" key="2">
    <source>
        <dbReference type="SAM" id="MobiDB-lite"/>
    </source>
</evidence>
<feature type="region of interest" description="Disordered" evidence="2">
    <location>
        <begin position="524"/>
        <end position="727"/>
    </location>
</feature>
<feature type="region of interest" description="Disordered" evidence="2">
    <location>
        <begin position="1445"/>
        <end position="1483"/>
    </location>
</feature>
<proteinExistence type="predicted"/>
<dbReference type="OrthoDB" id="6163253at2759"/>
<feature type="compositionally biased region" description="Basic and acidic residues" evidence="2">
    <location>
        <begin position="631"/>
        <end position="645"/>
    </location>
</feature>
<dbReference type="EMBL" id="UYJE01009597">
    <property type="protein sequence ID" value="VDI74727.1"/>
    <property type="molecule type" value="Genomic_DNA"/>
</dbReference>
<feature type="region of interest" description="Disordered" evidence="2">
    <location>
        <begin position="1582"/>
        <end position="1601"/>
    </location>
</feature>
<feature type="compositionally biased region" description="Polar residues" evidence="2">
    <location>
        <begin position="2165"/>
        <end position="2185"/>
    </location>
</feature>
<feature type="compositionally biased region" description="Acidic residues" evidence="2">
    <location>
        <begin position="202"/>
        <end position="212"/>
    </location>
</feature>
<feature type="compositionally biased region" description="Polar residues" evidence="2">
    <location>
        <begin position="890"/>
        <end position="901"/>
    </location>
</feature>
<feature type="compositionally biased region" description="Polar residues" evidence="2">
    <location>
        <begin position="843"/>
        <end position="853"/>
    </location>
</feature>
<feature type="region of interest" description="Disordered" evidence="2">
    <location>
        <begin position="2157"/>
        <end position="2185"/>
    </location>
</feature>
<evidence type="ECO:0000313" key="4">
    <source>
        <dbReference type="Proteomes" id="UP000596742"/>
    </source>
</evidence>
<feature type="compositionally biased region" description="Basic and acidic residues" evidence="2">
    <location>
        <begin position="588"/>
        <end position="613"/>
    </location>
</feature>
<feature type="coiled-coil region" evidence="1">
    <location>
        <begin position="1360"/>
        <end position="1391"/>
    </location>
</feature>
<feature type="compositionally biased region" description="Basic residues" evidence="2">
    <location>
        <begin position="146"/>
        <end position="155"/>
    </location>
</feature>
<feature type="compositionally biased region" description="Basic and acidic residues" evidence="2">
    <location>
        <begin position="854"/>
        <end position="867"/>
    </location>
</feature>
<protein>
    <submittedName>
        <fullName evidence="3">Uncharacterized protein</fullName>
    </submittedName>
</protein>
<feature type="compositionally biased region" description="Polar residues" evidence="2">
    <location>
        <begin position="682"/>
        <end position="691"/>
    </location>
</feature>
<feature type="compositionally biased region" description="Basic and acidic residues" evidence="2">
    <location>
        <begin position="692"/>
        <end position="727"/>
    </location>
</feature>
<feature type="compositionally biased region" description="Low complexity" evidence="2">
    <location>
        <begin position="1982"/>
        <end position="2002"/>
    </location>
</feature>
<feature type="compositionally biased region" description="Polar residues" evidence="2">
    <location>
        <begin position="574"/>
        <end position="583"/>
    </location>
</feature>
<feature type="compositionally biased region" description="Polar residues" evidence="2">
    <location>
        <begin position="2014"/>
        <end position="2080"/>
    </location>
</feature>
<feature type="compositionally biased region" description="Basic and acidic residues" evidence="2">
    <location>
        <begin position="1289"/>
        <end position="1307"/>
    </location>
</feature>
<feature type="compositionally biased region" description="Acidic residues" evidence="2">
    <location>
        <begin position="1515"/>
        <end position="1524"/>
    </location>
</feature>
<feature type="compositionally biased region" description="Basic and acidic residues" evidence="2">
    <location>
        <begin position="1498"/>
        <end position="1514"/>
    </location>
</feature>
<feature type="compositionally biased region" description="Polar residues" evidence="2">
    <location>
        <begin position="1098"/>
        <end position="1109"/>
    </location>
</feature>
<feature type="compositionally biased region" description="Low complexity" evidence="2">
    <location>
        <begin position="1260"/>
        <end position="1285"/>
    </location>
</feature>
<feature type="compositionally biased region" description="Basic and acidic residues" evidence="2">
    <location>
        <begin position="1526"/>
        <end position="1541"/>
    </location>
</feature>
<feature type="compositionally biased region" description="Polar residues" evidence="2">
    <location>
        <begin position="182"/>
        <end position="191"/>
    </location>
</feature>
<dbReference type="Proteomes" id="UP000596742">
    <property type="component" value="Unassembled WGS sequence"/>
</dbReference>
<feature type="region of interest" description="Disordered" evidence="2">
    <location>
        <begin position="890"/>
        <end position="1114"/>
    </location>
</feature>
<feature type="region of interest" description="Disordered" evidence="2">
    <location>
        <begin position="831"/>
        <end position="867"/>
    </location>
</feature>
<feature type="compositionally biased region" description="Basic and acidic residues" evidence="2">
    <location>
        <begin position="937"/>
        <end position="946"/>
    </location>
</feature>
<name>A0A8B6H8F7_MYTGA</name>
<feature type="compositionally biased region" description="Low complexity" evidence="2">
    <location>
        <begin position="393"/>
        <end position="404"/>
    </location>
</feature>
<gene>
    <name evidence="3" type="ORF">MGAL_10B056528</name>
</gene>
<feature type="compositionally biased region" description="Basic and acidic residues" evidence="2">
    <location>
        <begin position="1455"/>
        <end position="1483"/>
    </location>
</feature>
<feature type="region of interest" description="Disordered" evidence="2">
    <location>
        <begin position="1978"/>
        <end position="2002"/>
    </location>
</feature>
<sequence>MDSQEEMITNMEHILSQNDLDSPEFSEETGIDSQEISEETGLESQEISEEHYLDSQDISENIDSMGDNQSDPLNSGETSPLTTEIVEEIVTYDVNPTETAYYENKRVNLNKEEDEEPLRHKFGIDESILPIPTRSVSSDNLPRKISNQRKMHRSRSTSLLDMEKPEKISTSSDNEGIFPPNVQHSESNSIELDQKEDKEYPGDIEADLEGEDVGTGSPDMPPTPAPSVVDDTEEDKQSSHALNQDVLYSSLFPLQTQQSLLDHNGNIEDISGAQGGTPERSRQLISPSRFVSVGTQAALADSETQTDASVFISPDGKIVQVLPGLDSPLRSQSMVTLQGRMTQFNPSEDSENWYNLSSLMLETIPLLRNINQRLPGADISQASSVENFATAETSSLSTQTTGSLENINNTGVDTDKKSETKMVESTQTEYNLTHSFTETNDLPQDNLKKSEISVQTDEPEVRKTESSEISVQTDFVWSMASSQPITTTTASLNYAWNNQQPENESATGSLFSVDRTNMQTGTVLKSSEKTSTTEAKPQHMTTSEKHVTSDGEDSSEEVSEWHRLEKNRKKNETETIATNTIHPSESIVDARKHDTVENHTTVKNDNTEIDRGVRIHPRYSGYSYKTSPKQTDSKEEQDVKSEESKSSYSSVQQNSAASYRNRYNRDSTNRYDFTASRKQENEQSISPTYRSYQEEKRLKDLRLSETKTKYDKPQYLQEENKEKRPESPEEIITVEEIIIEGQQLTSSEKAHRDTLTLKIEPQKSDSQSADLESPQETITEEIVTITDYMPWETIPLKTDSKTTQQIEKEIVESPEEAKSEEIVTITDYMPWETTPSGKERLTPLNTDPKTTTQHMEKEVVGSPEETKSEEIVIETTIMPWEVREETNIPSYTSHGKENLTSLKIEPRKTTQEHIEEETVESPQEWVTEEVVIISDPEPSKLDRKSDSVSTTESSRWDRKSDSVSTTESSKLDRKLDNVSTTESSRWDRKPVSVSTTESSRWDRKSVNESTTEPSRWDRKPVSVSTNVVTKLDRKSDTVSTTETSKWDRKPVIESTTESSRWDRKQDTVSTNEPSTQERKQDTYSSYISQRDRTRDTLSWKTRPTKTNQRAVDEDKIESPREVLTEEFVTITQTEPSEWKVKEENGIPSSRLQKETLQRDLQSLKIEPRTFKRHHLDEEIIIDRESPQEEVTEEVSTSVLIDRKLHQPSLSETFKFERKAPIERYVDNENIVEDIVSPRKDDTRYTLSKDYIRPTQTGIRQNTNEQPSTSSQQSNSSQSDSSQRTSETGQSEHHSFETKTIKRKPLEDKGDDESDDEKEGRDEVFEQVSEHHHSKRDNTQVQTILTEREHVMETEFYVPDIEASQAEMDALKEEHEKTMEAIRKAASERKQRTDSLKNKTKKVIETEFEMTKELETLNDEDLQKRNNENKQVTFDMNSIETREYSILSEDNEPQDVPEKKAVTEYVTETKRDRSETDDTESKLQKLESMWKDYVRIEKELKQRNDGNDDKSKNDLIDDVMSDNDEPSSIKREATPLKSRTEPVTRPNFREYKVQTNIETDEPLSPITKIDKTDIKFMPTYTIDYKGDRPRSGAETAEPSDRKPAVVTYTPRNVTKTVVKESVTKVTSDRKPAAITSIPPVSAEKIPTVRSVDKVPAIVKSDKKPVTSLPRSLSVDTYTNKKGKTCSIGTEVSVDISDDFTQTDNEIVPAYEPPQRSQKKDSNSNQIKSELDRLHKERVEIIEMLALNYLPASLTVELLEAKLNYCIGQTDLLLGSLEETWNNIQDVIEIEEEHNTHVVTKEYLTKYMEDLRKSKYDIKVCKERMDIKSGKGRGRPVGRKRDLHRMMRQTEIEAFQAERKMEQQNFNTVKSINRISPAFDEIDRKFNSASPRNRDRINIHTMSPSEHAAYLIKLRKQVVKATEQEDVRHRISRSCSPYVGQRYDGDHTPLASPRSYSAYSSETLTSSPHISISVTEPVENGIGSYTTSQRRYSTDTYSSTSQRSYSADANYYSSLRQQTYTTDSPSRRSGSMTYTTDSPSRRSGSYSRTTPPQYNRFSSPDYSRSMSPQYNRSSSPHLNRSVSPHPIHLSPQYNLRTDVISPHHSYELSSQYNLRTDVISPHHSYEQEALSESVYSVNETQELLREIQEARERNQVEISRAEETLNSHRNGTSSSTYNRPYSSYTNSACDSLNTTNLSGSYELYDERSNITMSRSSSCRSLDSDSVHGNYLSPRYEQEVMHTRPISSSDIKTRILRHRRLPRT</sequence>
<organism evidence="3 4">
    <name type="scientific">Mytilus galloprovincialis</name>
    <name type="common">Mediterranean mussel</name>
    <dbReference type="NCBI Taxonomy" id="29158"/>
    <lineage>
        <taxon>Eukaryota</taxon>
        <taxon>Metazoa</taxon>
        <taxon>Spiralia</taxon>
        <taxon>Lophotrochozoa</taxon>
        <taxon>Mollusca</taxon>
        <taxon>Bivalvia</taxon>
        <taxon>Autobranchia</taxon>
        <taxon>Pteriomorphia</taxon>
        <taxon>Mytilida</taxon>
        <taxon>Mytiloidea</taxon>
        <taxon>Mytilidae</taxon>
        <taxon>Mytilinae</taxon>
        <taxon>Mytilus</taxon>
    </lineage>
</organism>
<feature type="compositionally biased region" description="Basic and acidic residues" evidence="2">
    <location>
        <begin position="904"/>
        <end position="913"/>
    </location>
</feature>
<keyword evidence="4" id="KW-1185">Reference proteome</keyword>
<evidence type="ECO:0000256" key="1">
    <source>
        <dbReference type="SAM" id="Coils"/>
    </source>
</evidence>
<feature type="region of interest" description="Disordered" evidence="2">
    <location>
        <begin position="1"/>
        <end position="81"/>
    </location>
</feature>
<feature type="compositionally biased region" description="Basic and acidic residues" evidence="2">
    <location>
        <begin position="192"/>
        <end position="201"/>
    </location>
</feature>
<feature type="region of interest" description="Disordered" evidence="2">
    <location>
        <begin position="393"/>
        <end position="418"/>
    </location>
</feature>
<feature type="compositionally biased region" description="Polar residues" evidence="2">
    <location>
        <begin position="524"/>
        <end position="541"/>
    </location>
</feature>
<feature type="compositionally biased region" description="Acidic residues" evidence="2">
    <location>
        <begin position="21"/>
        <end position="41"/>
    </location>
</feature>
<reference evidence="3" key="1">
    <citation type="submission" date="2018-11" db="EMBL/GenBank/DDBJ databases">
        <authorList>
            <person name="Alioto T."/>
            <person name="Alioto T."/>
        </authorList>
    </citation>
    <scope>NUCLEOTIDE SEQUENCE</scope>
</reference>
<feature type="region of interest" description="Disordered" evidence="2">
    <location>
        <begin position="110"/>
        <end position="240"/>
    </location>
</feature>